<proteinExistence type="predicted"/>
<organism evidence="2 3">
    <name type="scientific">Stylosanthes scabra</name>
    <dbReference type="NCBI Taxonomy" id="79078"/>
    <lineage>
        <taxon>Eukaryota</taxon>
        <taxon>Viridiplantae</taxon>
        <taxon>Streptophyta</taxon>
        <taxon>Embryophyta</taxon>
        <taxon>Tracheophyta</taxon>
        <taxon>Spermatophyta</taxon>
        <taxon>Magnoliopsida</taxon>
        <taxon>eudicotyledons</taxon>
        <taxon>Gunneridae</taxon>
        <taxon>Pentapetalae</taxon>
        <taxon>rosids</taxon>
        <taxon>fabids</taxon>
        <taxon>Fabales</taxon>
        <taxon>Fabaceae</taxon>
        <taxon>Papilionoideae</taxon>
        <taxon>50 kb inversion clade</taxon>
        <taxon>dalbergioids sensu lato</taxon>
        <taxon>Dalbergieae</taxon>
        <taxon>Pterocarpus clade</taxon>
        <taxon>Stylosanthes</taxon>
    </lineage>
</organism>
<name>A0ABU6V573_9FABA</name>
<evidence type="ECO:0000313" key="2">
    <source>
        <dbReference type="EMBL" id="MED6168057.1"/>
    </source>
</evidence>
<gene>
    <name evidence="2" type="ORF">PIB30_008407</name>
</gene>
<sequence>MVLFDINLFHKGTFEYVDGHMHYVGGKKTVIVENDRLWYKDSQANNLEVALMQFTNDADALDMVKIGELRGSVDLFVVHESGLDVEGFLAIGWIDVGGNEDGDGGGNASEGPVKNAEVGEDGGGGNVNGNDGAAENDVDDGVAAENDVGNGVAAKNDVDEGVAAENDVGNGVAAENNVDEGVTAENEVSDGGETEGVVGQDSSEHLESGEVDSDGVEEVHGEADSSVDDDTEKSDYVPSEENSNSADDVQFTDSEEDFDLDDNSFGIGEGELGSGGGNENVRGAADKGKGKLNEDFSNDEGSEELEDGHGFGDYAASEDDGDDSGRHL</sequence>
<keyword evidence="3" id="KW-1185">Reference proteome</keyword>
<comment type="caution">
    <text evidence="2">The sequence shown here is derived from an EMBL/GenBank/DDBJ whole genome shotgun (WGS) entry which is preliminary data.</text>
</comment>
<feature type="compositionally biased region" description="Basic and acidic residues" evidence="1">
    <location>
        <begin position="284"/>
        <end position="294"/>
    </location>
</feature>
<feature type="region of interest" description="Disordered" evidence="1">
    <location>
        <begin position="167"/>
        <end position="328"/>
    </location>
</feature>
<evidence type="ECO:0000256" key="1">
    <source>
        <dbReference type="SAM" id="MobiDB-lite"/>
    </source>
</evidence>
<evidence type="ECO:0000313" key="3">
    <source>
        <dbReference type="Proteomes" id="UP001341840"/>
    </source>
</evidence>
<dbReference type="Proteomes" id="UP001341840">
    <property type="component" value="Unassembled WGS sequence"/>
</dbReference>
<feature type="compositionally biased region" description="Gly residues" evidence="1">
    <location>
        <begin position="267"/>
        <end position="278"/>
    </location>
</feature>
<feature type="compositionally biased region" description="Acidic residues" evidence="1">
    <location>
        <begin position="253"/>
        <end position="262"/>
    </location>
</feature>
<reference evidence="2 3" key="1">
    <citation type="journal article" date="2023" name="Plants (Basel)">
        <title>Bridging the Gap: Combining Genomics and Transcriptomics Approaches to Understand Stylosanthes scabra, an Orphan Legume from the Brazilian Caatinga.</title>
        <authorList>
            <person name="Ferreira-Neto J.R.C."/>
            <person name="da Silva M.D."/>
            <person name="Binneck E."/>
            <person name="de Melo N.F."/>
            <person name="da Silva R.H."/>
            <person name="de Melo A.L.T.M."/>
            <person name="Pandolfi V."/>
            <person name="Bustamante F.O."/>
            <person name="Brasileiro-Vidal A.C."/>
            <person name="Benko-Iseppon A.M."/>
        </authorList>
    </citation>
    <scope>NUCLEOTIDE SEQUENCE [LARGE SCALE GENOMIC DNA]</scope>
    <source>
        <tissue evidence="2">Leaves</tissue>
    </source>
</reference>
<accession>A0ABU6V573</accession>
<feature type="region of interest" description="Disordered" evidence="1">
    <location>
        <begin position="101"/>
        <end position="145"/>
    </location>
</feature>
<protein>
    <submittedName>
        <fullName evidence="2">Uncharacterized protein</fullName>
    </submittedName>
</protein>
<dbReference type="EMBL" id="JASCZI010151053">
    <property type="protein sequence ID" value="MED6168057.1"/>
    <property type="molecule type" value="Genomic_DNA"/>
</dbReference>
<feature type="compositionally biased region" description="Acidic residues" evidence="1">
    <location>
        <begin position="296"/>
        <end position="306"/>
    </location>
</feature>